<keyword evidence="4" id="KW-0808">Transferase</keyword>
<evidence type="ECO:0000259" key="9">
    <source>
        <dbReference type="PROSITE" id="PS50113"/>
    </source>
</evidence>
<dbReference type="EC" id="2.7.13.3" evidence="2"/>
<evidence type="ECO:0000256" key="5">
    <source>
        <dbReference type="ARBA" id="ARBA00023012"/>
    </source>
</evidence>
<dbReference type="Pfam" id="PF13426">
    <property type="entry name" value="PAS_9"/>
    <property type="match status" value="1"/>
</dbReference>
<dbReference type="KEGG" id="mic:Mic7113_2793"/>
<evidence type="ECO:0000256" key="6">
    <source>
        <dbReference type="SAM" id="Coils"/>
    </source>
</evidence>
<dbReference type="InterPro" id="IPR036890">
    <property type="entry name" value="HATPase_C_sf"/>
</dbReference>
<dbReference type="SMART" id="SM00387">
    <property type="entry name" value="HATPase_c"/>
    <property type="match status" value="1"/>
</dbReference>
<dbReference type="STRING" id="1173027.Mic7113_2793"/>
<dbReference type="SMART" id="SM00091">
    <property type="entry name" value="PAS"/>
    <property type="match status" value="1"/>
</dbReference>
<dbReference type="PROSITE" id="PS50112">
    <property type="entry name" value="PAS"/>
    <property type="match status" value="1"/>
</dbReference>
<dbReference type="InterPro" id="IPR000014">
    <property type="entry name" value="PAS"/>
</dbReference>
<dbReference type="Proteomes" id="UP000010471">
    <property type="component" value="Chromosome"/>
</dbReference>
<keyword evidence="5" id="KW-0902">Two-component regulatory system</keyword>
<dbReference type="EMBL" id="CP003630">
    <property type="protein sequence ID" value="AFZ18576.1"/>
    <property type="molecule type" value="Genomic_DNA"/>
</dbReference>
<feature type="coiled-coil region" evidence="6">
    <location>
        <begin position="33"/>
        <end position="67"/>
    </location>
</feature>
<accession>K9WFM7</accession>
<dbReference type="NCBIfam" id="TIGR00229">
    <property type="entry name" value="sensory_box"/>
    <property type="match status" value="1"/>
</dbReference>
<reference evidence="10 11" key="1">
    <citation type="submission" date="2012-06" db="EMBL/GenBank/DDBJ databases">
        <title>Finished chromosome of genome of Microcoleus sp. PCC 7113.</title>
        <authorList>
            <consortium name="US DOE Joint Genome Institute"/>
            <person name="Gugger M."/>
            <person name="Coursin T."/>
            <person name="Rippka R."/>
            <person name="Tandeau De Marsac N."/>
            <person name="Huntemann M."/>
            <person name="Wei C.-L."/>
            <person name="Han J."/>
            <person name="Detter J.C."/>
            <person name="Han C."/>
            <person name="Tapia R."/>
            <person name="Chen A."/>
            <person name="Kyrpides N."/>
            <person name="Mavromatis K."/>
            <person name="Markowitz V."/>
            <person name="Szeto E."/>
            <person name="Ivanova N."/>
            <person name="Pagani I."/>
            <person name="Pati A."/>
            <person name="Goodwin L."/>
            <person name="Nordberg H.P."/>
            <person name="Cantor M.N."/>
            <person name="Hua S.X."/>
            <person name="Woyke T."/>
            <person name="Kerfeld C.A."/>
        </authorList>
    </citation>
    <scope>NUCLEOTIDE SEQUENCE [LARGE SCALE GENOMIC DNA]</scope>
    <source>
        <strain evidence="10 11">PCC 7113</strain>
    </source>
</reference>
<feature type="domain" description="PAC" evidence="9">
    <location>
        <begin position="132"/>
        <end position="184"/>
    </location>
</feature>
<dbReference type="AlphaFoldDB" id="K9WFM7"/>
<dbReference type="PANTHER" id="PTHR43065">
    <property type="entry name" value="SENSOR HISTIDINE KINASE"/>
    <property type="match status" value="1"/>
</dbReference>
<evidence type="ECO:0000313" key="11">
    <source>
        <dbReference type="Proteomes" id="UP000010471"/>
    </source>
</evidence>
<dbReference type="InterPro" id="IPR005467">
    <property type="entry name" value="His_kinase_dom"/>
</dbReference>
<keyword evidence="11" id="KW-1185">Reference proteome</keyword>
<protein>
    <recommendedName>
        <fullName evidence="2">histidine kinase</fullName>
        <ecNumber evidence="2">2.7.13.3</ecNumber>
    </recommendedName>
</protein>
<dbReference type="PRINTS" id="PR00344">
    <property type="entry name" value="BCTRLSENSOR"/>
</dbReference>
<proteinExistence type="predicted"/>
<sequence>MFLSRDNLSASSANRVEYYEKVHNNLVERTKQLKRANHELAHQIAERQRVEEALRQAEQKYRSIFENAVEGIFQTTPEGYYLACNPALARIYGYESADALLKNLTNIGQQLYTDPNRRQEFIEQLYTCDVVSDFESQVYRKDGSIIWISENARAVRAEDGTLLYYEGFVTDITQRKLAEEASQRAEAQLRAKAEQLKQTLTKLQQTQAQLIHNEKMCNLGQLVAGVAHEINNPVNFVCGNLIPATQYVDDLLDLLRLYVKHYPQPEPEIQARAEAIDLEFLVEDFPKTLSSMQLGADRIRQIVQSLRSFSRIDESQMTQVDIHKGIDSTLLIINNRLKPKGDNPGIAVVKEYGELPPIKGYAGLLNQVFMNLLCNAVDALEDCPPTLCAQTDTDVEEHYKPIKGNSSSNNQAYSLKNCSGTPMWRHGCIGVSDRETRASASSPTPASACTQETDIVSMFSPRESPKVIRICTELLESDARDGKVTEPRVVIRIIDNGSGMQEEVRSQIFHPFFTTKPVGKGTGLGLSISYQIVVEKHGGQLQCISVPNQGTEFRIEIPIQL</sequence>
<name>K9WFM7_9CYAN</name>
<dbReference type="Gene3D" id="3.30.565.10">
    <property type="entry name" value="Histidine kinase-like ATPase, C-terminal domain"/>
    <property type="match status" value="1"/>
</dbReference>
<dbReference type="RefSeq" id="WP_015182725.1">
    <property type="nucleotide sequence ID" value="NC_019738.1"/>
</dbReference>
<feature type="coiled-coil region" evidence="6">
    <location>
        <begin position="175"/>
        <end position="213"/>
    </location>
</feature>
<dbReference type="InterPro" id="IPR000700">
    <property type="entry name" value="PAS-assoc_C"/>
</dbReference>
<dbReference type="OrthoDB" id="9773246at2"/>
<dbReference type="eggNOG" id="COG0642">
    <property type="taxonomic scope" value="Bacteria"/>
</dbReference>
<evidence type="ECO:0000259" key="8">
    <source>
        <dbReference type="PROSITE" id="PS50112"/>
    </source>
</evidence>
<dbReference type="InterPro" id="IPR004358">
    <property type="entry name" value="Sig_transdc_His_kin-like_C"/>
</dbReference>
<dbReference type="Gene3D" id="1.10.287.130">
    <property type="match status" value="1"/>
</dbReference>
<dbReference type="SUPFAM" id="SSF55874">
    <property type="entry name" value="ATPase domain of HSP90 chaperone/DNA topoisomerase II/histidine kinase"/>
    <property type="match status" value="2"/>
</dbReference>
<dbReference type="Gene3D" id="3.30.450.20">
    <property type="entry name" value="PAS domain"/>
    <property type="match status" value="1"/>
</dbReference>
<dbReference type="PROSITE" id="PS50113">
    <property type="entry name" value="PAC"/>
    <property type="match status" value="1"/>
</dbReference>
<dbReference type="InterPro" id="IPR003661">
    <property type="entry name" value="HisK_dim/P_dom"/>
</dbReference>
<dbReference type="GO" id="GO:0000155">
    <property type="term" value="F:phosphorelay sensor kinase activity"/>
    <property type="evidence" value="ECO:0007669"/>
    <property type="project" value="InterPro"/>
</dbReference>
<organism evidence="10 11">
    <name type="scientific">Allocoleopsis franciscana PCC 7113</name>
    <dbReference type="NCBI Taxonomy" id="1173027"/>
    <lineage>
        <taxon>Bacteria</taxon>
        <taxon>Bacillati</taxon>
        <taxon>Cyanobacteriota</taxon>
        <taxon>Cyanophyceae</taxon>
        <taxon>Coleofasciculales</taxon>
        <taxon>Coleofasciculaceae</taxon>
        <taxon>Allocoleopsis</taxon>
        <taxon>Allocoleopsis franciscana</taxon>
    </lineage>
</organism>
<dbReference type="PROSITE" id="PS50109">
    <property type="entry name" value="HIS_KIN"/>
    <property type="match status" value="1"/>
</dbReference>
<dbReference type="eggNOG" id="COG2202">
    <property type="taxonomic scope" value="Bacteria"/>
</dbReference>
<keyword evidence="4" id="KW-0418">Kinase</keyword>
<dbReference type="InterPro" id="IPR035965">
    <property type="entry name" value="PAS-like_dom_sf"/>
</dbReference>
<dbReference type="PANTHER" id="PTHR43065:SF50">
    <property type="entry name" value="HISTIDINE KINASE"/>
    <property type="match status" value="1"/>
</dbReference>
<feature type="domain" description="PAS" evidence="8">
    <location>
        <begin position="57"/>
        <end position="104"/>
    </location>
</feature>
<dbReference type="InterPro" id="IPR001610">
    <property type="entry name" value="PAC"/>
</dbReference>
<gene>
    <name evidence="10" type="ORF">Mic7113_2793</name>
</gene>
<dbReference type="SUPFAM" id="SSF55785">
    <property type="entry name" value="PYP-like sensor domain (PAS domain)"/>
    <property type="match status" value="1"/>
</dbReference>
<evidence type="ECO:0000259" key="7">
    <source>
        <dbReference type="PROSITE" id="PS50109"/>
    </source>
</evidence>
<dbReference type="PATRIC" id="fig|1173027.3.peg.3069"/>
<dbReference type="Pfam" id="PF02518">
    <property type="entry name" value="HATPase_c"/>
    <property type="match status" value="1"/>
</dbReference>
<dbReference type="InterPro" id="IPR003594">
    <property type="entry name" value="HATPase_dom"/>
</dbReference>
<keyword evidence="3" id="KW-0597">Phosphoprotein</keyword>
<evidence type="ECO:0000256" key="1">
    <source>
        <dbReference type="ARBA" id="ARBA00000085"/>
    </source>
</evidence>
<evidence type="ECO:0000256" key="2">
    <source>
        <dbReference type="ARBA" id="ARBA00012438"/>
    </source>
</evidence>
<comment type="catalytic activity">
    <reaction evidence="1">
        <text>ATP + protein L-histidine = ADP + protein N-phospho-L-histidine.</text>
        <dbReference type="EC" id="2.7.13.3"/>
    </reaction>
</comment>
<dbReference type="CDD" id="cd00130">
    <property type="entry name" value="PAS"/>
    <property type="match status" value="1"/>
</dbReference>
<dbReference type="SMART" id="SM00086">
    <property type="entry name" value="PAC"/>
    <property type="match status" value="1"/>
</dbReference>
<evidence type="ECO:0000256" key="3">
    <source>
        <dbReference type="ARBA" id="ARBA00022553"/>
    </source>
</evidence>
<dbReference type="HOGENOM" id="CLU_000445_114_39_3"/>
<evidence type="ECO:0000313" key="10">
    <source>
        <dbReference type="EMBL" id="AFZ18576.1"/>
    </source>
</evidence>
<evidence type="ECO:0000256" key="4">
    <source>
        <dbReference type="ARBA" id="ARBA00022777"/>
    </source>
</evidence>
<feature type="domain" description="Histidine kinase" evidence="7">
    <location>
        <begin position="225"/>
        <end position="561"/>
    </location>
</feature>
<dbReference type="CDD" id="cd00082">
    <property type="entry name" value="HisKA"/>
    <property type="match status" value="1"/>
</dbReference>
<keyword evidence="6" id="KW-0175">Coiled coil</keyword>